<dbReference type="OrthoDB" id="60843at2759"/>
<dbReference type="Gene3D" id="3.60.40.10">
    <property type="entry name" value="PPM-type phosphatase domain"/>
    <property type="match status" value="2"/>
</dbReference>
<comment type="cofactor">
    <cofactor evidence="1">
        <name>Mn(2+)</name>
        <dbReference type="ChEBI" id="CHEBI:29035"/>
    </cofactor>
</comment>
<dbReference type="GO" id="GO:0004722">
    <property type="term" value="F:protein serine/threonine phosphatase activity"/>
    <property type="evidence" value="ECO:0007669"/>
    <property type="project" value="UniProtKB-EC"/>
</dbReference>
<comment type="catalytic activity">
    <reaction evidence="1">
        <text>O-phospho-L-seryl-[protein] + H2O = L-seryl-[protein] + phosphate</text>
        <dbReference type="Rhea" id="RHEA:20629"/>
        <dbReference type="Rhea" id="RHEA-COMP:9863"/>
        <dbReference type="Rhea" id="RHEA-COMP:11604"/>
        <dbReference type="ChEBI" id="CHEBI:15377"/>
        <dbReference type="ChEBI" id="CHEBI:29999"/>
        <dbReference type="ChEBI" id="CHEBI:43474"/>
        <dbReference type="ChEBI" id="CHEBI:83421"/>
        <dbReference type="EC" id="3.1.3.16"/>
    </reaction>
</comment>
<keyword evidence="1" id="KW-0479">Metal-binding</keyword>
<dbReference type="GO" id="GO:0046872">
    <property type="term" value="F:metal ion binding"/>
    <property type="evidence" value="ECO:0007669"/>
    <property type="project" value="UniProtKB-UniRule"/>
</dbReference>
<dbReference type="InterPro" id="IPR036457">
    <property type="entry name" value="PPM-type-like_dom_sf"/>
</dbReference>
<name>A0A9N8WAF0_9GLOM</name>
<keyword evidence="1" id="KW-0378">Hydrolase</keyword>
<keyword evidence="1" id="KW-0460">Magnesium</keyword>
<dbReference type="PROSITE" id="PS51746">
    <property type="entry name" value="PPM_2"/>
    <property type="match status" value="1"/>
</dbReference>
<evidence type="ECO:0000313" key="4">
    <source>
        <dbReference type="Proteomes" id="UP000789508"/>
    </source>
</evidence>
<protein>
    <recommendedName>
        <fullName evidence="1">Protein phosphatase</fullName>
        <ecNumber evidence="1">3.1.3.16</ecNumber>
    </recommendedName>
</protein>
<dbReference type="Pfam" id="PF07228">
    <property type="entry name" value="SpoIIE"/>
    <property type="match status" value="1"/>
</dbReference>
<keyword evidence="1" id="KW-0464">Manganese</keyword>
<organism evidence="3 4">
    <name type="scientific">Ambispora leptoticha</name>
    <dbReference type="NCBI Taxonomy" id="144679"/>
    <lineage>
        <taxon>Eukaryota</taxon>
        <taxon>Fungi</taxon>
        <taxon>Fungi incertae sedis</taxon>
        <taxon>Mucoromycota</taxon>
        <taxon>Glomeromycotina</taxon>
        <taxon>Glomeromycetes</taxon>
        <taxon>Archaeosporales</taxon>
        <taxon>Ambisporaceae</taxon>
        <taxon>Ambispora</taxon>
    </lineage>
</organism>
<gene>
    <name evidence="3" type="ORF">ALEPTO_LOCUS2583</name>
</gene>
<dbReference type="Proteomes" id="UP000789508">
    <property type="component" value="Unassembled WGS sequence"/>
</dbReference>
<sequence>MAYLTKSFVKPLKSALKYTASVIPSGARQNTFSNKRSTPRQASQSYSYFSTSYQESSYTSLMYASVPPPLLSRKFLNSQTHTIIRRSLHNCTPAQFQGTERTAKPHSSKPQKFLDTSCSIKPNPTTSHSIFDLFDKPFSTTRKTTMFSHGVSGIPKHQDKLVSNLTDGSYCSVNCGEDSFFRRHDSLGVADGVGGWRHPPHLEHVVINSALYSRKLMHYAYKELEKYDNVDNEKFYRYADVNPKQILQKSYDESLRDCALEGIIGSSTALVAVLRGDELRIANLGDCGIAVIRHNDIIFRNEEQQHSFNYPYQLGTGLFDLPTDAQAINVKVKRGDIIVMGSDGLFDNLFDDDILEEVRQLTHATRNGLRAEPQTISDALAWRAKGVSEDLNNINGSPFQCRASQEGIYHLGGKMDDITVLVAIVTESYDT</sequence>
<accession>A0A9N8WAF0</accession>
<dbReference type="PANTHER" id="PTHR12320:SF84">
    <property type="entry name" value="PROTEIN PHOSPHATASE"/>
    <property type="match status" value="1"/>
</dbReference>
<comment type="caution">
    <text evidence="3">The sequence shown here is derived from an EMBL/GenBank/DDBJ whole genome shotgun (WGS) entry which is preliminary data.</text>
</comment>
<feature type="domain" description="PPM-type phosphatase" evidence="2">
    <location>
        <begin position="167"/>
        <end position="425"/>
    </location>
</feature>
<reference evidence="3" key="1">
    <citation type="submission" date="2021-06" db="EMBL/GenBank/DDBJ databases">
        <authorList>
            <person name="Kallberg Y."/>
            <person name="Tangrot J."/>
            <person name="Rosling A."/>
        </authorList>
    </citation>
    <scope>NUCLEOTIDE SEQUENCE</scope>
    <source>
        <strain evidence="3">FL130A</strain>
    </source>
</reference>
<dbReference type="InterPro" id="IPR039123">
    <property type="entry name" value="PPTC7"/>
</dbReference>
<proteinExistence type="inferred from homology"/>
<dbReference type="EMBL" id="CAJVPS010000393">
    <property type="protein sequence ID" value="CAG8482922.1"/>
    <property type="molecule type" value="Genomic_DNA"/>
</dbReference>
<keyword evidence="1" id="KW-0904">Protein phosphatase</keyword>
<keyword evidence="4" id="KW-1185">Reference proteome</keyword>
<comment type="cofactor">
    <cofactor evidence="1">
        <name>Mg(2+)</name>
        <dbReference type="ChEBI" id="CHEBI:18420"/>
    </cofactor>
</comment>
<dbReference type="InterPro" id="IPR001932">
    <property type="entry name" value="PPM-type_phosphatase-like_dom"/>
</dbReference>
<evidence type="ECO:0000259" key="2">
    <source>
        <dbReference type="PROSITE" id="PS51746"/>
    </source>
</evidence>
<dbReference type="EC" id="3.1.3.16" evidence="1"/>
<dbReference type="SUPFAM" id="SSF81606">
    <property type="entry name" value="PP2C-like"/>
    <property type="match status" value="1"/>
</dbReference>
<comment type="catalytic activity">
    <reaction evidence="1">
        <text>O-phospho-L-threonyl-[protein] + H2O = L-threonyl-[protein] + phosphate</text>
        <dbReference type="Rhea" id="RHEA:47004"/>
        <dbReference type="Rhea" id="RHEA-COMP:11060"/>
        <dbReference type="Rhea" id="RHEA-COMP:11605"/>
        <dbReference type="ChEBI" id="CHEBI:15377"/>
        <dbReference type="ChEBI" id="CHEBI:30013"/>
        <dbReference type="ChEBI" id="CHEBI:43474"/>
        <dbReference type="ChEBI" id="CHEBI:61977"/>
        <dbReference type="EC" id="3.1.3.16"/>
    </reaction>
</comment>
<dbReference type="SMART" id="SM00332">
    <property type="entry name" value="PP2Cc"/>
    <property type="match status" value="1"/>
</dbReference>
<evidence type="ECO:0000256" key="1">
    <source>
        <dbReference type="RuleBase" id="RU366020"/>
    </source>
</evidence>
<comment type="similarity">
    <text evidence="1">Belongs to the PP2C family.</text>
</comment>
<dbReference type="PANTHER" id="PTHR12320">
    <property type="entry name" value="PROTEIN PHOSPHATASE 2C"/>
    <property type="match status" value="1"/>
</dbReference>
<evidence type="ECO:0000313" key="3">
    <source>
        <dbReference type="EMBL" id="CAG8482922.1"/>
    </source>
</evidence>
<dbReference type="AlphaFoldDB" id="A0A9N8WAF0"/>